<dbReference type="InterPro" id="IPR036259">
    <property type="entry name" value="MFS_trans_sf"/>
</dbReference>
<feature type="compositionally biased region" description="Polar residues" evidence="6">
    <location>
        <begin position="1"/>
        <end position="11"/>
    </location>
</feature>
<evidence type="ECO:0000256" key="3">
    <source>
        <dbReference type="ARBA" id="ARBA00022692"/>
    </source>
</evidence>
<feature type="region of interest" description="Disordered" evidence="6">
    <location>
        <begin position="519"/>
        <end position="541"/>
    </location>
</feature>
<dbReference type="GO" id="GO:0005886">
    <property type="term" value="C:plasma membrane"/>
    <property type="evidence" value="ECO:0007669"/>
    <property type="project" value="UniProtKB-SubCell"/>
</dbReference>
<feature type="transmembrane region" description="Helical" evidence="7">
    <location>
        <begin position="342"/>
        <end position="365"/>
    </location>
</feature>
<feature type="transmembrane region" description="Helical" evidence="7">
    <location>
        <begin position="201"/>
        <end position="218"/>
    </location>
</feature>
<evidence type="ECO:0000256" key="5">
    <source>
        <dbReference type="ARBA" id="ARBA00023136"/>
    </source>
</evidence>
<feature type="transmembrane region" description="Helical" evidence="7">
    <location>
        <begin position="292"/>
        <end position="309"/>
    </location>
</feature>
<dbReference type="Pfam" id="PF07690">
    <property type="entry name" value="MFS_1"/>
    <property type="match status" value="1"/>
</dbReference>
<feature type="transmembrane region" description="Helical" evidence="7">
    <location>
        <begin position="463"/>
        <end position="481"/>
    </location>
</feature>
<evidence type="ECO:0000256" key="1">
    <source>
        <dbReference type="ARBA" id="ARBA00004651"/>
    </source>
</evidence>
<keyword evidence="4 7" id="KW-1133">Transmembrane helix</keyword>
<organism evidence="8 9">
    <name type="scientific">Streptomyces fructofermentans</name>
    <dbReference type="NCBI Taxonomy" id="152141"/>
    <lineage>
        <taxon>Bacteria</taxon>
        <taxon>Bacillati</taxon>
        <taxon>Actinomycetota</taxon>
        <taxon>Actinomycetes</taxon>
        <taxon>Kitasatosporales</taxon>
        <taxon>Streptomycetaceae</taxon>
        <taxon>Streptomyces</taxon>
    </lineage>
</organism>
<reference evidence="8" key="1">
    <citation type="journal article" date="2014" name="Int. J. Syst. Evol. Microbiol.">
        <title>Complete genome sequence of Corynebacterium casei LMG S-19264T (=DSM 44701T), isolated from a smear-ripened cheese.</title>
        <authorList>
            <consortium name="US DOE Joint Genome Institute (JGI-PGF)"/>
            <person name="Walter F."/>
            <person name="Albersmeier A."/>
            <person name="Kalinowski J."/>
            <person name="Ruckert C."/>
        </authorList>
    </citation>
    <scope>NUCLEOTIDE SEQUENCE</scope>
    <source>
        <strain evidence="8">JCM 4956</strain>
    </source>
</reference>
<gene>
    <name evidence="8" type="ORF">GCM10010515_06350</name>
</gene>
<dbReference type="EMBL" id="BMWD01000001">
    <property type="protein sequence ID" value="GGX42091.1"/>
    <property type="molecule type" value="Genomic_DNA"/>
</dbReference>
<keyword evidence="2" id="KW-1003">Cell membrane</keyword>
<protein>
    <recommendedName>
        <fullName evidence="10">MFS transporter</fullName>
    </recommendedName>
</protein>
<dbReference type="PANTHER" id="PTHR23513">
    <property type="entry name" value="INTEGRAL MEMBRANE EFFLUX PROTEIN-RELATED"/>
    <property type="match status" value="1"/>
</dbReference>
<evidence type="ECO:0000256" key="4">
    <source>
        <dbReference type="ARBA" id="ARBA00022989"/>
    </source>
</evidence>
<feature type="transmembrane region" description="Helical" evidence="7">
    <location>
        <begin position="405"/>
        <end position="422"/>
    </location>
</feature>
<keyword evidence="3 7" id="KW-0812">Transmembrane</keyword>
<evidence type="ECO:0000313" key="9">
    <source>
        <dbReference type="Proteomes" id="UP000645555"/>
    </source>
</evidence>
<evidence type="ECO:0000256" key="2">
    <source>
        <dbReference type="ARBA" id="ARBA00022475"/>
    </source>
</evidence>
<comment type="caution">
    <text evidence="8">The sequence shown here is derived from an EMBL/GenBank/DDBJ whole genome shotgun (WGS) entry which is preliminary data.</text>
</comment>
<dbReference type="SUPFAM" id="SSF103473">
    <property type="entry name" value="MFS general substrate transporter"/>
    <property type="match status" value="1"/>
</dbReference>
<dbReference type="CDD" id="cd06173">
    <property type="entry name" value="MFS_MefA_like"/>
    <property type="match status" value="1"/>
</dbReference>
<feature type="transmembrane region" description="Helical" evidence="7">
    <location>
        <begin position="168"/>
        <end position="189"/>
    </location>
</feature>
<feature type="transmembrane region" description="Helical" evidence="7">
    <location>
        <begin position="138"/>
        <end position="162"/>
    </location>
</feature>
<proteinExistence type="predicted"/>
<dbReference type="AlphaFoldDB" id="A0A918K1D0"/>
<evidence type="ECO:0008006" key="10">
    <source>
        <dbReference type="Google" id="ProtNLM"/>
    </source>
</evidence>
<evidence type="ECO:0000256" key="6">
    <source>
        <dbReference type="SAM" id="MobiDB-lite"/>
    </source>
</evidence>
<feature type="transmembrane region" description="Helical" evidence="7">
    <location>
        <begin position="264"/>
        <end position="286"/>
    </location>
</feature>
<reference evidence="8" key="2">
    <citation type="submission" date="2020-09" db="EMBL/GenBank/DDBJ databases">
        <authorList>
            <person name="Sun Q."/>
            <person name="Ohkuma M."/>
        </authorList>
    </citation>
    <scope>NUCLEOTIDE SEQUENCE</scope>
    <source>
        <strain evidence="8">JCM 4956</strain>
    </source>
</reference>
<dbReference type="Proteomes" id="UP000645555">
    <property type="component" value="Unassembled WGS sequence"/>
</dbReference>
<keyword evidence="9" id="KW-1185">Reference proteome</keyword>
<dbReference type="InterPro" id="IPR011701">
    <property type="entry name" value="MFS"/>
</dbReference>
<feature type="transmembrane region" description="Helical" evidence="7">
    <location>
        <begin position="224"/>
        <end position="243"/>
    </location>
</feature>
<evidence type="ECO:0000256" key="7">
    <source>
        <dbReference type="SAM" id="Phobius"/>
    </source>
</evidence>
<dbReference type="Gene3D" id="1.20.1250.20">
    <property type="entry name" value="MFS general substrate transporter like domains"/>
    <property type="match status" value="1"/>
</dbReference>
<accession>A0A918K1D0</accession>
<sequence length="541" mass="56251">MRTASWVSHSGESAKRQWSRSSSPKCRRSGTAAPPFLSLFPTPAPDRVPTPAPDRVPTPAPDRVPTPAPDRVPDAGPDRVPGRAWCRGRPMIRPPPKLYGSAEAAVRVGPMSAHPTPSGTASGPTGYRPVFAVREFRAVFAAHALSLLGVVVAEISLTVLVYRLTGSPLLSALAFALGFLPYLIGGTLLSGVADRFPARRVLVVCDLVCAGCAALMALPMAPVALLLALRCVIAAVSPVFGGTRMATLTEILGDGDLFVLGRSLLRIVSQSAVLVGFGLGGVLLTFVPPRGALVVTVATFLASALLLRFGTRRRPARAGGASLVRYSLSGARQVLAHRRIRALLLLLWVPPMFVVAPEALAAAYADEIGVGTAWVGLLMCAMPVGTIAGELYAGAALSPAARSRIVLPLACCGLLPLLVYPFGPGLGWILLALLLAGSAGAYTLGLDRWFVDAVPEELRGRAMTVHTAGLMTIQGVGMALAGAAAEFWPVSTVVGGIGVAGTVCCALLALEVGRTGREGRAAERGPVPRRETGADHHMTGR</sequence>
<keyword evidence="5 7" id="KW-0472">Membrane</keyword>
<feature type="compositionally biased region" description="Pro residues" evidence="6">
    <location>
        <begin position="42"/>
        <end position="70"/>
    </location>
</feature>
<feature type="region of interest" description="Disordered" evidence="6">
    <location>
        <begin position="1"/>
        <end position="87"/>
    </location>
</feature>
<feature type="transmembrane region" description="Helical" evidence="7">
    <location>
        <begin position="487"/>
        <end position="510"/>
    </location>
</feature>
<feature type="transmembrane region" description="Helical" evidence="7">
    <location>
        <begin position="371"/>
        <end position="393"/>
    </location>
</feature>
<dbReference type="GO" id="GO:0022857">
    <property type="term" value="F:transmembrane transporter activity"/>
    <property type="evidence" value="ECO:0007669"/>
    <property type="project" value="InterPro"/>
</dbReference>
<feature type="transmembrane region" description="Helical" evidence="7">
    <location>
        <begin position="428"/>
        <end position="451"/>
    </location>
</feature>
<feature type="compositionally biased region" description="Basic and acidic residues" evidence="6">
    <location>
        <begin position="71"/>
        <end position="81"/>
    </location>
</feature>
<evidence type="ECO:0000313" key="8">
    <source>
        <dbReference type="EMBL" id="GGX42091.1"/>
    </source>
</evidence>
<comment type="subcellular location">
    <subcellularLocation>
        <location evidence="1">Cell membrane</location>
        <topology evidence="1">Multi-pass membrane protein</topology>
    </subcellularLocation>
</comment>
<name>A0A918K1D0_9ACTN</name>
<dbReference type="PANTHER" id="PTHR23513:SF11">
    <property type="entry name" value="STAPHYLOFERRIN A TRANSPORTER"/>
    <property type="match status" value="1"/>
</dbReference>